<protein>
    <submittedName>
        <fullName evidence="2">Uncharacterized protein</fullName>
    </submittedName>
</protein>
<evidence type="ECO:0000313" key="3">
    <source>
        <dbReference type="Proteomes" id="UP000645257"/>
    </source>
</evidence>
<feature type="compositionally biased region" description="Low complexity" evidence="1">
    <location>
        <begin position="50"/>
        <end position="62"/>
    </location>
</feature>
<proteinExistence type="predicted"/>
<name>A0A918UBN1_9NEIS</name>
<evidence type="ECO:0000256" key="1">
    <source>
        <dbReference type="SAM" id="MobiDB-lite"/>
    </source>
</evidence>
<comment type="caution">
    <text evidence="2">The sequence shown here is derived from an EMBL/GenBank/DDBJ whole genome shotgun (WGS) entry which is preliminary data.</text>
</comment>
<evidence type="ECO:0000313" key="2">
    <source>
        <dbReference type="EMBL" id="GGY26607.1"/>
    </source>
</evidence>
<feature type="region of interest" description="Disordered" evidence="1">
    <location>
        <begin position="46"/>
        <end position="69"/>
    </location>
</feature>
<reference evidence="2" key="2">
    <citation type="submission" date="2020-09" db="EMBL/GenBank/DDBJ databases">
        <authorList>
            <person name="Sun Q."/>
            <person name="Kim S."/>
        </authorList>
    </citation>
    <scope>NUCLEOTIDE SEQUENCE</scope>
    <source>
        <strain evidence="2">KCTC 32182</strain>
    </source>
</reference>
<feature type="region of interest" description="Disordered" evidence="1">
    <location>
        <begin position="1"/>
        <end position="26"/>
    </location>
</feature>
<reference evidence="2" key="1">
    <citation type="journal article" date="2014" name="Int. J. Syst. Evol. Microbiol.">
        <title>Complete genome sequence of Corynebacterium casei LMG S-19264T (=DSM 44701T), isolated from a smear-ripened cheese.</title>
        <authorList>
            <consortium name="US DOE Joint Genome Institute (JGI-PGF)"/>
            <person name="Walter F."/>
            <person name="Albersmeier A."/>
            <person name="Kalinowski J."/>
            <person name="Ruckert C."/>
        </authorList>
    </citation>
    <scope>NUCLEOTIDE SEQUENCE</scope>
    <source>
        <strain evidence="2">KCTC 32182</strain>
    </source>
</reference>
<keyword evidence="3" id="KW-1185">Reference proteome</keyword>
<organism evidence="2 3">
    <name type="scientific">Paludibacterium paludis</name>
    <dbReference type="NCBI Taxonomy" id="1225769"/>
    <lineage>
        <taxon>Bacteria</taxon>
        <taxon>Pseudomonadati</taxon>
        <taxon>Pseudomonadota</taxon>
        <taxon>Betaproteobacteria</taxon>
        <taxon>Neisseriales</taxon>
        <taxon>Chromobacteriaceae</taxon>
        <taxon>Paludibacterium</taxon>
    </lineage>
</organism>
<gene>
    <name evidence="2" type="ORF">GCM10011289_32700</name>
</gene>
<dbReference type="Proteomes" id="UP000645257">
    <property type="component" value="Unassembled WGS sequence"/>
</dbReference>
<sequence>MMIQAVGPDKAGTKTGGRRRSPDLGKAPVAAYSNCIEPDPVRCVSRRAGPPATTTEPEPATPILADLVA</sequence>
<accession>A0A918UBN1</accession>
<dbReference type="EMBL" id="BMYX01000023">
    <property type="protein sequence ID" value="GGY26607.1"/>
    <property type="molecule type" value="Genomic_DNA"/>
</dbReference>
<dbReference type="AlphaFoldDB" id="A0A918UBN1"/>